<gene>
    <name evidence="4" type="ORF">Sant_1541</name>
</gene>
<dbReference type="InterPro" id="IPR045079">
    <property type="entry name" value="Oxoprolinase-like"/>
</dbReference>
<dbReference type="GO" id="GO:0017168">
    <property type="term" value="F:5-oxoprolinase (ATP-hydrolyzing) activity"/>
    <property type="evidence" value="ECO:0007669"/>
    <property type="project" value="TreeGrafter"/>
</dbReference>
<dbReference type="EMBL" id="CP006569">
    <property type="protein sequence ID" value="AHF76599.1"/>
    <property type="molecule type" value="Genomic_DNA"/>
</dbReference>
<keyword evidence="5" id="KW-1185">Reference proteome</keyword>
<protein>
    <submittedName>
        <fullName evidence="4">Hydantoinase/5-oxoprolinase</fullName>
    </submittedName>
</protein>
<name>W0HS43_9GAMM</name>
<feature type="domain" description="Hydantoinase/oxoprolinase N-terminal" evidence="2">
    <location>
        <begin position="17"/>
        <end position="196"/>
    </location>
</feature>
<dbReference type="AlphaFoldDB" id="W0HS43"/>
<dbReference type="GO" id="GO:0005829">
    <property type="term" value="C:cytosol"/>
    <property type="evidence" value="ECO:0007669"/>
    <property type="project" value="TreeGrafter"/>
</dbReference>
<proteinExistence type="predicted"/>
<dbReference type="PANTHER" id="PTHR11365:SF23">
    <property type="entry name" value="HYPOTHETICAL 5-OXOPROLINASE (EUROFUNG)-RELATED"/>
    <property type="match status" value="1"/>
</dbReference>
<organism evidence="4 5">
    <name type="scientific">Sodalis praecaptivus</name>
    <dbReference type="NCBI Taxonomy" id="1239307"/>
    <lineage>
        <taxon>Bacteria</taxon>
        <taxon>Pseudomonadati</taxon>
        <taxon>Pseudomonadota</taxon>
        <taxon>Gammaproteobacteria</taxon>
        <taxon>Enterobacterales</taxon>
        <taxon>Bruguierivoracaceae</taxon>
        <taxon>Sodalis</taxon>
    </lineage>
</organism>
<dbReference type="InterPro" id="IPR049517">
    <property type="entry name" value="ACX-like_C"/>
</dbReference>
<dbReference type="Pfam" id="PF19278">
    <property type="entry name" value="Hydant_A_C"/>
    <property type="match status" value="1"/>
</dbReference>
<dbReference type="GO" id="GO:0006749">
    <property type="term" value="P:glutathione metabolic process"/>
    <property type="evidence" value="ECO:0007669"/>
    <property type="project" value="TreeGrafter"/>
</dbReference>
<reference evidence="4 5" key="1">
    <citation type="journal article" date="2014" name="Genome Biol. Evol.">
        <title>Genome degeneration and adaptation in a nascent stage of symbiosis.</title>
        <authorList>
            <person name="Oakeson K.F."/>
            <person name="Gil R."/>
            <person name="Clayton A.L."/>
            <person name="Dunn D.M."/>
            <person name="von Niederhausern A.C."/>
            <person name="Hamil C."/>
            <person name="Aoyagi A."/>
            <person name="Duval B."/>
            <person name="Baca A."/>
            <person name="Silva F.J."/>
            <person name="Vallier A."/>
            <person name="Jackson D.G."/>
            <person name="Latorre A."/>
            <person name="Weiss R.B."/>
            <person name="Heddi A."/>
            <person name="Moya A."/>
            <person name="Dale C."/>
        </authorList>
    </citation>
    <scope>NUCLEOTIDE SEQUENCE [LARGE SCALE GENOMIC DNA]</scope>
    <source>
        <strain evidence="4 5">HS1</strain>
    </source>
</reference>
<sequence>MYSDFFLDDPTDEVKMRIGVDVGGTFTDVVTLDPAAGLCFVKTPSVPADPAQGVLDGLVLLAQERGLSLSALLADTQVFIHGTTVATNILVQRNGARVGLITTAGFRDLLELREGTKRHRYRLRDEFPSPLIDRPLRLEVDERVNHDGEIITPLDSEQAQAAISALREAQVEAVVVCFLHAHRNPQHERQVRDLIAASGWTPYISLSHEVLSREGEYDRLSTAVVNAYVGPGLNGYLMRLAGTLAAKGIRTPLMIMQSNGGVLPAAEAGLRAVGAVTSGPAGGAMAGALFAGQYGFERVVAYDTGGTSTDICVIEAGRPVEIQAKHLADMKIAVPAIDINPLAVGGGSLAAIDGGGILTLGPASAGASPGPACFQRGGTRPTLTDANLVLGYIGADTFLGGRMALSLPAAVAAVSEHIARPLGLTVEDAALAIHNLATSKITEGIRLATVRRGCDPRDYALLSFGGAGGIHTGAVARELQIPEAIIPRQASVLSALGFLAADVRHDSQRALGQPITRLTDTALHALCETMSEDARRGLARQGFSADTMTLHLVADCRYARQIHSIPVTLAMDWPVAGLTERIQQAFEAAYMALYHHRHAREPAIIDQLRVAAYGVLPRLAPPRVAAQRGQPAPQSYRRVYLDGAISCPVYRCESLGAGAELSGPAIIDSASTTVLLHPGDSARVDELGCLHLFRRA</sequence>
<dbReference type="Proteomes" id="UP000019028">
    <property type="component" value="Chromosome"/>
</dbReference>
<feature type="domain" description="Acetophenone carboxylase-like C-terminal" evidence="3">
    <location>
        <begin position="523"/>
        <end position="692"/>
    </location>
</feature>
<dbReference type="InterPro" id="IPR002821">
    <property type="entry name" value="Hydantoinase_A"/>
</dbReference>
<evidence type="ECO:0000313" key="4">
    <source>
        <dbReference type="EMBL" id="AHF76599.1"/>
    </source>
</evidence>
<evidence type="ECO:0000259" key="1">
    <source>
        <dbReference type="Pfam" id="PF01968"/>
    </source>
</evidence>
<dbReference type="PATRIC" id="fig|1239307.3.peg.1675"/>
<evidence type="ECO:0000313" key="5">
    <source>
        <dbReference type="Proteomes" id="UP000019028"/>
    </source>
</evidence>
<dbReference type="Pfam" id="PF05378">
    <property type="entry name" value="Hydant_A_N"/>
    <property type="match status" value="1"/>
</dbReference>
<dbReference type="KEGG" id="sod:Sant_1541"/>
<dbReference type="HOGENOM" id="CLU_002157_1_2_6"/>
<evidence type="ECO:0000259" key="3">
    <source>
        <dbReference type="Pfam" id="PF19278"/>
    </source>
</evidence>
<dbReference type="PANTHER" id="PTHR11365">
    <property type="entry name" value="5-OXOPROLINASE RELATED"/>
    <property type="match status" value="1"/>
</dbReference>
<accession>W0HS43</accession>
<feature type="domain" description="Hydantoinase A/oxoprolinase" evidence="1">
    <location>
        <begin position="219"/>
        <end position="506"/>
    </location>
</feature>
<dbReference type="Pfam" id="PF01968">
    <property type="entry name" value="Hydantoinase_A"/>
    <property type="match status" value="1"/>
</dbReference>
<evidence type="ECO:0000259" key="2">
    <source>
        <dbReference type="Pfam" id="PF05378"/>
    </source>
</evidence>
<dbReference type="InterPro" id="IPR008040">
    <property type="entry name" value="Hydant_A_N"/>
</dbReference>